<dbReference type="Proteomes" id="UP001190926">
    <property type="component" value="Unassembled WGS sequence"/>
</dbReference>
<gene>
    <name evidence="1" type="ORF">C2S53_000790</name>
</gene>
<comment type="caution">
    <text evidence="1">The sequence shown here is derived from an EMBL/GenBank/DDBJ whole genome shotgun (WGS) entry which is preliminary data.</text>
</comment>
<evidence type="ECO:0000313" key="2">
    <source>
        <dbReference type="Proteomes" id="UP001190926"/>
    </source>
</evidence>
<name>A0AAD4ITJ6_PERFH</name>
<organism evidence="1 2">
    <name type="scientific">Perilla frutescens var. hirtella</name>
    <name type="common">Perilla citriodora</name>
    <name type="synonym">Perilla setoyensis</name>
    <dbReference type="NCBI Taxonomy" id="608512"/>
    <lineage>
        <taxon>Eukaryota</taxon>
        <taxon>Viridiplantae</taxon>
        <taxon>Streptophyta</taxon>
        <taxon>Embryophyta</taxon>
        <taxon>Tracheophyta</taxon>
        <taxon>Spermatophyta</taxon>
        <taxon>Magnoliopsida</taxon>
        <taxon>eudicotyledons</taxon>
        <taxon>Gunneridae</taxon>
        <taxon>Pentapetalae</taxon>
        <taxon>asterids</taxon>
        <taxon>lamiids</taxon>
        <taxon>Lamiales</taxon>
        <taxon>Lamiaceae</taxon>
        <taxon>Nepetoideae</taxon>
        <taxon>Elsholtzieae</taxon>
        <taxon>Perilla</taxon>
    </lineage>
</organism>
<accession>A0AAD4ITJ6</accession>
<proteinExistence type="predicted"/>
<evidence type="ECO:0000313" key="1">
    <source>
        <dbReference type="EMBL" id="KAH6821300.1"/>
    </source>
</evidence>
<reference evidence="1 2" key="1">
    <citation type="journal article" date="2021" name="Nat. Commun.">
        <title>Incipient diploidization of the medicinal plant Perilla within 10,000 years.</title>
        <authorList>
            <person name="Zhang Y."/>
            <person name="Shen Q."/>
            <person name="Leng L."/>
            <person name="Zhang D."/>
            <person name="Chen S."/>
            <person name="Shi Y."/>
            <person name="Ning Z."/>
            <person name="Chen S."/>
        </authorList>
    </citation>
    <scope>NUCLEOTIDE SEQUENCE [LARGE SCALE GENOMIC DNA]</scope>
    <source>
        <strain evidence="2">cv. PC099</strain>
    </source>
</reference>
<dbReference type="AlphaFoldDB" id="A0AAD4ITJ6"/>
<sequence>MATEQAKPATDEVKMDLFEDDDEFEEFEIDQGSAARNATGELLKYIFVISRSAGVLVCGRAFGIPNASSYHFEYSDLLM</sequence>
<dbReference type="EMBL" id="SDAM02002131">
    <property type="protein sequence ID" value="KAH6821300.1"/>
    <property type="molecule type" value="Genomic_DNA"/>
</dbReference>
<keyword evidence="2" id="KW-1185">Reference proteome</keyword>
<protein>
    <submittedName>
        <fullName evidence="1">Uncharacterized protein</fullName>
    </submittedName>
</protein>